<dbReference type="RefSeq" id="WP_045254626.1">
    <property type="nucleotide sequence ID" value="NZ_CP031425.1"/>
</dbReference>
<dbReference type="AlphaFoldDB" id="A0A0F0KGX2"/>
<dbReference type="Proteomes" id="UP000033572">
    <property type="component" value="Unassembled WGS sequence"/>
</dbReference>
<dbReference type="EMBL" id="JYIU01000044">
    <property type="protein sequence ID" value="KJL20108.1"/>
    <property type="molecule type" value="Genomic_DNA"/>
</dbReference>
<reference evidence="2 3" key="1">
    <citation type="submission" date="2015-02" db="EMBL/GenBank/DDBJ databases">
        <title>Draft genome sequences of ten Microbacterium spp. with emphasis on heavy metal contaminated environments.</title>
        <authorList>
            <person name="Corretto E."/>
        </authorList>
    </citation>
    <scope>NUCLEOTIDE SEQUENCE [LARGE SCALE GENOMIC DNA]</scope>
    <source>
        <strain evidence="2 3">DSM 12966</strain>
    </source>
</reference>
<evidence type="ECO:0000313" key="2">
    <source>
        <dbReference type="EMBL" id="KJL20108.1"/>
    </source>
</evidence>
<comment type="caution">
    <text evidence="2">The sequence shown here is derived from an EMBL/GenBank/DDBJ whole genome shotgun (WGS) entry which is preliminary data.</text>
</comment>
<feature type="transmembrane region" description="Helical" evidence="1">
    <location>
        <begin position="51"/>
        <end position="71"/>
    </location>
</feature>
<dbReference type="PATRIC" id="fig|104336.4.peg.2329"/>
<gene>
    <name evidence="2" type="ORF">RN50_02287</name>
</gene>
<feature type="transmembrane region" description="Helical" evidence="1">
    <location>
        <begin position="78"/>
        <end position="98"/>
    </location>
</feature>
<feature type="transmembrane region" description="Helical" evidence="1">
    <location>
        <begin position="12"/>
        <end position="31"/>
    </location>
</feature>
<keyword evidence="1" id="KW-1133">Transmembrane helix</keyword>
<accession>A0A0F0KGX2</accession>
<name>A0A0F0KGX2_9MICO</name>
<dbReference type="KEGG" id="mfol:DXT68_09905"/>
<proteinExistence type="predicted"/>
<keyword evidence="3" id="KW-1185">Reference proteome</keyword>
<protein>
    <submittedName>
        <fullName evidence="2">Uncharacterized protein</fullName>
    </submittedName>
</protein>
<sequence length="309" mass="31990">MPISDHPQRRQVRIAGGMLAGATAIVIAVITVDRLSAGAASVLLGPLDDQIILSASMLIASLALVMGLWGVSSPTWMLPLKILGLLGAVVTVLGAGVFTQEGLFIASPVGRTSRDDAHEPFSEGDYTVTTTDGTLTVEYGVDGGGPTATLSLPVIVDRVPSCGYAPTSLDTRPGSTEPTTPTEVLTPTSVDAAIDQLPDDSLAATAGTPVDASGTPIGASTAERSLVPCVDGSGVQHHVDLEFRTDDNATSVAQILGVWDDAGYEPDRAMQEDIRYSETGPVARLTMRDTTSIDGFVRMTITSACVPAQ</sequence>
<evidence type="ECO:0000313" key="3">
    <source>
        <dbReference type="Proteomes" id="UP000033572"/>
    </source>
</evidence>
<organism evidence="2 3">
    <name type="scientific">Microbacterium foliorum</name>
    <dbReference type="NCBI Taxonomy" id="104336"/>
    <lineage>
        <taxon>Bacteria</taxon>
        <taxon>Bacillati</taxon>
        <taxon>Actinomycetota</taxon>
        <taxon>Actinomycetes</taxon>
        <taxon>Micrococcales</taxon>
        <taxon>Microbacteriaceae</taxon>
        <taxon>Microbacterium</taxon>
    </lineage>
</organism>
<keyword evidence="1" id="KW-0472">Membrane</keyword>
<keyword evidence="1" id="KW-0812">Transmembrane</keyword>
<dbReference type="GeneID" id="94444708"/>
<evidence type="ECO:0000256" key="1">
    <source>
        <dbReference type="SAM" id="Phobius"/>
    </source>
</evidence>